<evidence type="ECO:0000313" key="3">
    <source>
        <dbReference type="EMBL" id="OAD64059.1"/>
    </source>
</evidence>
<dbReference type="Proteomes" id="UP001275867">
    <property type="component" value="Unassembled WGS sequence"/>
</dbReference>
<evidence type="ECO:0000313" key="4">
    <source>
        <dbReference type="Proteomes" id="UP000077280"/>
    </source>
</evidence>
<feature type="transmembrane region" description="Helical" evidence="1">
    <location>
        <begin position="7"/>
        <end position="25"/>
    </location>
</feature>
<name>A0A176TK71_9LACO</name>
<organism evidence="2 5">
    <name type="scientific">Pediococcus parvulus</name>
    <dbReference type="NCBI Taxonomy" id="54062"/>
    <lineage>
        <taxon>Bacteria</taxon>
        <taxon>Bacillati</taxon>
        <taxon>Bacillota</taxon>
        <taxon>Bacilli</taxon>
        <taxon>Lactobacillales</taxon>
        <taxon>Lactobacillaceae</taxon>
        <taxon>Pediococcus</taxon>
    </lineage>
</organism>
<evidence type="ECO:0000313" key="2">
    <source>
        <dbReference type="EMBL" id="MDV7694262.1"/>
    </source>
</evidence>
<keyword evidence="1" id="KW-0472">Membrane</keyword>
<dbReference type="EMBL" id="WERX01000013">
    <property type="protein sequence ID" value="MDV7694262.1"/>
    <property type="molecule type" value="Genomic_DNA"/>
</dbReference>
<dbReference type="OrthoDB" id="2249755at2"/>
<dbReference type="AlphaFoldDB" id="A0A176TK71"/>
<accession>A0A176TK71</accession>
<dbReference type="EMBL" id="LXND01000047">
    <property type="protein sequence ID" value="OAD64059.1"/>
    <property type="molecule type" value="Genomic_DNA"/>
</dbReference>
<protein>
    <submittedName>
        <fullName evidence="2">Uncharacterized protein</fullName>
    </submittedName>
</protein>
<feature type="transmembrane region" description="Helical" evidence="1">
    <location>
        <begin position="63"/>
        <end position="81"/>
    </location>
</feature>
<proteinExistence type="predicted"/>
<evidence type="ECO:0000256" key="1">
    <source>
        <dbReference type="SAM" id="Phobius"/>
    </source>
</evidence>
<reference evidence="2" key="2">
    <citation type="submission" date="2019-10" db="EMBL/GenBank/DDBJ databases">
        <title>Malate fermentation in French cider.</title>
        <authorList>
            <person name="Cousin F.J."/>
            <person name="Medina Fernandez S."/>
            <person name="Misery B."/>
            <person name="Laplace J.-M."/>
            <person name="Cretenet M."/>
        </authorList>
    </citation>
    <scope>NUCLEOTIDE SEQUENCE</scope>
    <source>
        <strain evidence="2">UCMA15901</strain>
    </source>
</reference>
<comment type="caution">
    <text evidence="2">The sequence shown here is derived from an EMBL/GenBank/DDBJ whole genome shotgun (WGS) entry which is preliminary data.</text>
</comment>
<dbReference type="RefSeq" id="WP_057784975.1">
    <property type="nucleotide sequence ID" value="NZ_BJWE01000054.1"/>
</dbReference>
<gene>
    <name evidence="3" type="ORF">A7K95_06810</name>
    <name evidence="2" type="ORF">GA842_05040</name>
</gene>
<keyword evidence="1" id="KW-1133">Transmembrane helix</keyword>
<keyword evidence="1" id="KW-0812">Transmembrane</keyword>
<sequence>MKRPNNQFMLFQYLLGYAVMAYFLYKFGFPVSLIVILIVVSLSLAGGSMYLSRHFSWTNLGLMLLLIAIGTAILFLIFSRYY</sequence>
<keyword evidence="4" id="KW-1185">Reference proteome</keyword>
<dbReference type="Proteomes" id="UP000077280">
    <property type="component" value="Unassembled WGS sequence"/>
</dbReference>
<reference evidence="3 4" key="1">
    <citation type="submission" date="2016-05" db="EMBL/GenBank/DDBJ databases">
        <title>Draft genome sequence of Pediococcus parvulus 2.6, a probiotic beta-glucan producer strain.</title>
        <authorList>
            <person name="Mohedano M.L."/>
            <person name="Perez-Ramos A."/>
            <person name="Duenas M.T."/>
            <person name="Lamontanara A."/>
            <person name="Orru L."/>
            <person name="Spano G."/>
            <person name="Capozzi V."/>
            <person name="Lopez P."/>
        </authorList>
    </citation>
    <scope>NUCLEOTIDE SEQUENCE [LARGE SCALE GENOMIC DNA]</scope>
    <source>
        <strain evidence="3 4">2.6</strain>
    </source>
</reference>
<evidence type="ECO:0000313" key="5">
    <source>
        <dbReference type="Proteomes" id="UP001275867"/>
    </source>
</evidence>